<dbReference type="InterPro" id="IPR011429">
    <property type="entry name" value="Cyt_c_Planctomycete-type"/>
</dbReference>
<dbReference type="Pfam" id="PF07637">
    <property type="entry name" value="PSD5"/>
    <property type="match status" value="1"/>
</dbReference>
<dbReference type="Pfam" id="PF07626">
    <property type="entry name" value="PSD3"/>
    <property type="match status" value="1"/>
</dbReference>
<feature type="domain" description="Cytochrome C Planctomycete-type" evidence="5">
    <location>
        <begin position="49"/>
        <end position="96"/>
    </location>
</feature>
<accession>A0ABT0UAU6</accession>
<gene>
    <name evidence="7" type="ORF">NB063_23780</name>
</gene>
<keyword evidence="8" id="KW-1185">Reference proteome</keyword>
<dbReference type="Pfam" id="PF07624">
    <property type="entry name" value="PSD2"/>
    <property type="match status" value="1"/>
</dbReference>
<reference evidence="7 8" key="1">
    <citation type="journal article" date="2022" name="Syst. Appl. Microbiol.">
        <title>Rhodopirellula aestuarii sp. nov., a novel member of the genus Rhodopirellula isolated from brackish sediments collected in the Tagus River estuary, Portugal.</title>
        <authorList>
            <person name="Vitorino I.R."/>
            <person name="Klimek D."/>
            <person name="Calusinska M."/>
            <person name="Lobo-da-Cunha A."/>
            <person name="Vasconcelos V."/>
            <person name="Lage O.M."/>
        </authorList>
    </citation>
    <scope>NUCLEOTIDE SEQUENCE [LARGE SCALE GENOMIC DNA]</scope>
    <source>
        <strain evidence="7 8">ICT_H3.1</strain>
    </source>
</reference>
<evidence type="ECO:0000259" key="6">
    <source>
        <dbReference type="Pfam" id="PF07637"/>
    </source>
</evidence>
<dbReference type="EMBL" id="JAMQBK010000063">
    <property type="protein sequence ID" value="MCM2373645.1"/>
    <property type="molecule type" value="Genomic_DNA"/>
</dbReference>
<feature type="domain" description="DUF1588" evidence="3">
    <location>
        <begin position="706"/>
        <end position="803"/>
    </location>
</feature>
<feature type="domain" description="DUF1592" evidence="4">
    <location>
        <begin position="560"/>
        <end position="687"/>
    </location>
</feature>
<evidence type="ECO:0000313" key="7">
    <source>
        <dbReference type="EMBL" id="MCM2373645.1"/>
    </source>
</evidence>
<evidence type="ECO:0000259" key="2">
    <source>
        <dbReference type="Pfam" id="PF07626"/>
    </source>
</evidence>
<dbReference type="InterPro" id="IPR013036">
    <property type="entry name" value="DUF1587"/>
</dbReference>
<dbReference type="Proteomes" id="UP001202961">
    <property type="component" value="Unassembled WGS sequence"/>
</dbReference>
<feature type="domain" description="DUF1595" evidence="6">
    <location>
        <begin position="489"/>
        <end position="550"/>
    </location>
</feature>
<dbReference type="RefSeq" id="WP_250931404.1">
    <property type="nucleotide sequence ID" value="NZ_JAMQBK010000063.1"/>
</dbReference>
<evidence type="ECO:0000259" key="3">
    <source>
        <dbReference type="Pfam" id="PF07627"/>
    </source>
</evidence>
<feature type="domain" description="DUF1585" evidence="1">
    <location>
        <begin position="832"/>
        <end position="905"/>
    </location>
</feature>
<dbReference type="Pfam" id="PF07627">
    <property type="entry name" value="PSCyt3"/>
    <property type="match status" value="1"/>
</dbReference>
<proteinExistence type="predicted"/>
<dbReference type="Pfam" id="PF07635">
    <property type="entry name" value="PSCyt1"/>
    <property type="match status" value="1"/>
</dbReference>
<evidence type="ECO:0000259" key="5">
    <source>
        <dbReference type="Pfam" id="PF07635"/>
    </source>
</evidence>
<evidence type="ECO:0000313" key="8">
    <source>
        <dbReference type="Proteomes" id="UP001202961"/>
    </source>
</evidence>
<dbReference type="InterPro" id="IPR013042">
    <property type="entry name" value="DUF1592"/>
</dbReference>
<dbReference type="Pfam" id="PF07631">
    <property type="entry name" value="PSD4"/>
    <property type="match status" value="1"/>
</dbReference>
<dbReference type="InterPro" id="IPR013043">
    <property type="entry name" value="DUF1595"/>
</dbReference>
<organism evidence="7 8">
    <name type="scientific">Aporhodopirellula aestuarii</name>
    <dbReference type="NCBI Taxonomy" id="2950107"/>
    <lineage>
        <taxon>Bacteria</taxon>
        <taxon>Pseudomonadati</taxon>
        <taxon>Planctomycetota</taxon>
        <taxon>Planctomycetia</taxon>
        <taxon>Pirellulales</taxon>
        <taxon>Pirellulaceae</taxon>
        <taxon>Aporhodopirellula</taxon>
    </lineage>
</organism>
<evidence type="ECO:0000259" key="1">
    <source>
        <dbReference type="Pfam" id="PF07624"/>
    </source>
</evidence>
<feature type="domain" description="DUF1587" evidence="2">
    <location>
        <begin position="133"/>
        <end position="195"/>
    </location>
</feature>
<dbReference type="InterPro" id="IPR013039">
    <property type="entry name" value="DUF1588"/>
</dbReference>
<protein>
    <submittedName>
        <fullName evidence="7">DUF1592 domain-containing protein</fullName>
    </submittedName>
</protein>
<comment type="caution">
    <text evidence="7">The sequence shown here is derived from an EMBL/GenBank/DDBJ whole genome shotgun (WGS) entry which is preliminary data.</text>
</comment>
<sequence length="908" mass="102209">MTFHPHTHGKHAGLFVLAVLLGPLSLSNASEVPRVLMDERHRALLVEHCQGCHGGENAEANFRVDDLSFEIADLQMAARWQKVLGALNSGEMPPEGEEPLSVDAKTNFLDDLANLMVAARKSLGDQKGVITMRRLNRREYRNTLRELLGVEINVTELPADTGSGRYDTVGSNLFMSSTQFEQYMSLGREALEETFAREISAAEKRVVRLEAEQVTQKVADYIEWQIDAKDRATRWMKLVDEATEHPENAAIVEEIRAGPLGKHRHTIYRQWQLFPGVPAPETFGFNTVENNADKAIAALSQYHHRYHHYYMQQPAVDTGAYLAIPNEHPSVLDNASINLLIPYGWPLGEYIVRFRAAITDNATPDRQFIEFGTYPAAQQPISAHHITATMDNPQIVEIPFTLTRGHRNHNDRVLFLREKGVRDDYAHTTRIAKAAREANDDIGRTFSLWVDWLEIERVPNVAESKPPGVAALRSLPLDDRSGPPAANDVRAALTRFAREAFRGQEPPSDYVDKLTGIYLVSREAGTKHSVAIKETLAIILASPMFLYLAEPDAEETRRPLTQHELATRLSYFLWGAPPDSRLRELAEQDHLADREVLVHETMRLLDDPRSHDFVTGFVSQWLSLDRFDFFQVNLDRHPRFDNATRISAKKEVFETVAFLLKNNGSLSDLLKSNYVVVDGLMANYYGLEDVAGDEFRPVKLSADSPRGGLLGMAAIHLMGSNGDDTSPVERGAWVLRKLLNDPPPPAPPNIPQLARLAGQVLTTQERLVAHQEEPQCASCHRKIDPIGFGLENFDAVGAWRTEDHFQVTDENGKPDPNLHKTWKIDAAAKLHSGESFNNYFELRDMIASKSDDFARGFTENLIEYALGRPVGFSDEALVEHVFAQSREEQFALRTFLRELVSSKEFQTR</sequence>
<evidence type="ECO:0000259" key="4">
    <source>
        <dbReference type="Pfam" id="PF07631"/>
    </source>
</evidence>
<dbReference type="InterPro" id="IPR011478">
    <property type="entry name" value="DUF1585"/>
</dbReference>
<name>A0ABT0UAU6_9BACT</name>